<dbReference type="Proteomes" id="UP000826550">
    <property type="component" value="Chromosome"/>
</dbReference>
<gene>
    <name evidence="2" type="ORF">GYM71_00215</name>
</gene>
<dbReference type="InterPro" id="IPR001387">
    <property type="entry name" value="Cro/C1-type_HTH"/>
</dbReference>
<sequence length="279" mass="32075">MNFKKLRKEQHITLTDASKGICSVPMLSRWENGQGNMDLHKAIKLFERINITTSEYIALNKLDMPDNEAQELESAWNTQNEQELKIIAQKSLAKFHQDNKLFSLDYAALSCALYQRISKINIFPVADQNKLNKQLSKLTIWSQENLSLFQNVTNILSPSIIFQISSQVIANFDFISKAGKNTLHFAITTLFEAIISLLKASEFKYAQSILNKIDLVILPENEMQLIMGRYFLNSLMDYLENQNDQEILQIITLLTKLNMKHMASYFLEIFNSLKANLIA</sequence>
<dbReference type="SMART" id="SM00530">
    <property type="entry name" value="HTH_XRE"/>
    <property type="match status" value="1"/>
</dbReference>
<protein>
    <submittedName>
        <fullName evidence="2">Helix-turn-helix domain-containing protein</fullName>
    </submittedName>
</protein>
<dbReference type="PANTHER" id="PTHR37038">
    <property type="entry name" value="TRANSCRIPTIONAL REGULATOR-RELATED"/>
    <property type="match status" value="1"/>
</dbReference>
<reference evidence="2 3" key="1">
    <citation type="submission" date="2020-01" db="EMBL/GenBank/DDBJ databases">
        <title>Vast differences in strain-level diversity in the gut microbiota of two closely related honey bee species.</title>
        <authorList>
            <person name="Ellegaard K.M."/>
            <person name="Suenami S."/>
            <person name="Miyazaki R."/>
            <person name="Engel P."/>
        </authorList>
    </citation>
    <scope>NUCLEOTIDE SEQUENCE [LARGE SCALE GENOMIC DNA]</scope>
    <source>
        <strain evidence="2 3">ESL0416</strain>
    </source>
</reference>
<dbReference type="SUPFAM" id="SSF47413">
    <property type="entry name" value="lambda repressor-like DNA-binding domains"/>
    <property type="match status" value="1"/>
</dbReference>
<dbReference type="PROSITE" id="PS50943">
    <property type="entry name" value="HTH_CROC1"/>
    <property type="match status" value="1"/>
</dbReference>
<dbReference type="NCBIfam" id="TIGR01716">
    <property type="entry name" value="RGG_Cterm"/>
    <property type="match status" value="1"/>
</dbReference>
<organism evidence="2 3">
    <name type="scientific">Lactobacillus panisapium</name>
    <dbReference type="NCBI Taxonomy" id="2012495"/>
    <lineage>
        <taxon>Bacteria</taxon>
        <taxon>Bacillati</taxon>
        <taxon>Bacillota</taxon>
        <taxon>Bacilli</taxon>
        <taxon>Lactobacillales</taxon>
        <taxon>Lactobacillaceae</taxon>
        <taxon>Lactobacillus</taxon>
    </lineage>
</organism>
<dbReference type="Gene3D" id="1.25.40.10">
    <property type="entry name" value="Tetratricopeptide repeat domain"/>
    <property type="match status" value="1"/>
</dbReference>
<dbReference type="InterPro" id="IPR011990">
    <property type="entry name" value="TPR-like_helical_dom_sf"/>
</dbReference>
<dbReference type="InterPro" id="IPR053163">
    <property type="entry name" value="HTH-type_regulator_Rgg"/>
</dbReference>
<dbReference type="CDD" id="cd00093">
    <property type="entry name" value="HTH_XRE"/>
    <property type="match status" value="1"/>
</dbReference>
<evidence type="ECO:0000313" key="2">
    <source>
        <dbReference type="EMBL" id="QYN53788.1"/>
    </source>
</evidence>
<evidence type="ECO:0000313" key="3">
    <source>
        <dbReference type="Proteomes" id="UP000826550"/>
    </source>
</evidence>
<proteinExistence type="predicted"/>
<name>A0ABX8WC26_9LACO</name>
<evidence type="ECO:0000259" key="1">
    <source>
        <dbReference type="PROSITE" id="PS50943"/>
    </source>
</evidence>
<dbReference type="InterPro" id="IPR010057">
    <property type="entry name" value="Transcription_activator_Rgg_C"/>
</dbReference>
<feature type="domain" description="HTH cro/C1-type" evidence="1">
    <location>
        <begin position="3"/>
        <end position="56"/>
    </location>
</feature>
<accession>A0ABX8WC26</accession>
<keyword evidence="3" id="KW-1185">Reference proteome</keyword>
<dbReference type="Pfam" id="PF01381">
    <property type="entry name" value="HTH_3"/>
    <property type="match status" value="1"/>
</dbReference>
<dbReference type="EMBL" id="CP048268">
    <property type="protein sequence ID" value="QYN53788.1"/>
    <property type="molecule type" value="Genomic_DNA"/>
</dbReference>
<dbReference type="InterPro" id="IPR010982">
    <property type="entry name" value="Lambda_DNA-bd_dom_sf"/>
</dbReference>
<dbReference type="Pfam" id="PF21259">
    <property type="entry name" value="Rgg_C"/>
    <property type="match status" value="1"/>
</dbReference>